<evidence type="ECO:0000313" key="2">
    <source>
        <dbReference type="Proteomes" id="UP000821845"/>
    </source>
</evidence>
<comment type="caution">
    <text evidence="1">The sequence shown here is derived from an EMBL/GenBank/DDBJ whole genome shotgun (WGS) entry which is preliminary data.</text>
</comment>
<organism evidence="1 2">
    <name type="scientific">Hyalomma asiaticum</name>
    <name type="common">Tick</name>
    <dbReference type="NCBI Taxonomy" id="266040"/>
    <lineage>
        <taxon>Eukaryota</taxon>
        <taxon>Metazoa</taxon>
        <taxon>Ecdysozoa</taxon>
        <taxon>Arthropoda</taxon>
        <taxon>Chelicerata</taxon>
        <taxon>Arachnida</taxon>
        <taxon>Acari</taxon>
        <taxon>Parasitiformes</taxon>
        <taxon>Ixodida</taxon>
        <taxon>Ixodoidea</taxon>
        <taxon>Ixodidae</taxon>
        <taxon>Hyalomminae</taxon>
        <taxon>Hyalomma</taxon>
    </lineage>
</organism>
<dbReference type="Proteomes" id="UP000821845">
    <property type="component" value="Chromosome 11"/>
</dbReference>
<evidence type="ECO:0000313" key="1">
    <source>
        <dbReference type="EMBL" id="KAH6941006.1"/>
    </source>
</evidence>
<proteinExistence type="predicted"/>
<sequence>MADPKKETKTSDSIRHENHGSHLGHFSVNERDLFYKWCRNPGRSARQGHPIEDNVYEASGRHCRKPAGEENAATFTRATATEECYDDAIDVLDSRFGNKRLVVQEHLRRLRELPAVTRSSDFQGIRKFTTSSGAKYVD</sequence>
<dbReference type="EMBL" id="CM023491">
    <property type="protein sequence ID" value="KAH6941006.1"/>
    <property type="molecule type" value="Genomic_DNA"/>
</dbReference>
<reference evidence="1" key="1">
    <citation type="submission" date="2020-05" db="EMBL/GenBank/DDBJ databases">
        <title>Large-scale comparative analyses of tick genomes elucidate their genetic diversity and vector capacities.</title>
        <authorList>
            <person name="Jia N."/>
            <person name="Wang J."/>
            <person name="Shi W."/>
            <person name="Du L."/>
            <person name="Sun Y."/>
            <person name="Zhan W."/>
            <person name="Jiang J."/>
            <person name="Wang Q."/>
            <person name="Zhang B."/>
            <person name="Ji P."/>
            <person name="Sakyi L.B."/>
            <person name="Cui X."/>
            <person name="Yuan T."/>
            <person name="Jiang B."/>
            <person name="Yang W."/>
            <person name="Lam T.T.-Y."/>
            <person name="Chang Q."/>
            <person name="Ding S."/>
            <person name="Wang X."/>
            <person name="Zhu J."/>
            <person name="Ruan X."/>
            <person name="Zhao L."/>
            <person name="Wei J."/>
            <person name="Que T."/>
            <person name="Du C."/>
            <person name="Cheng J."/>
            <person name="Dai P."/>
            <person name="Han X."/>
            <person name="Huang E."/>
            <person name="Gao Y."/>
            <person name="Liu J."/>
            <person name="Shao H."/>
            <person name="Ye R."/>
            <person name="Li L."/>
            <person name="Wei W."/>
            <person name="Wang X."/>
            <person name="Wang C."/>
            <person name="Yang T."/>
            <person name="Huo Q."/>
            <person name="Li W."/>
            <person name="Guo W."/>
            <person name="Chen H."/>
            <person name="Zhou L."/>
            <person name="Ni X."/>
            <person name="Tian J."/>
            <person name="Zhou Y."/>
            <person name="Sheng Y."/>
            <person name="Liu T."/>
            <person name="Pan Y."/>
            <person name="Xia L."/>
            <person name="Li J."/>
            <person name="Zhao F."/>
            <person name="Cao W."/>
        </authorList>
    </citation>
    <scope>NUCLEOTIDE SEQUENCE</scope>
    <source>
        <strain evidence="1">Hyas-2018</strain>
    </source>
</reference>
<accession>A0ACB7T426</accession>
<name>A0ACB7T426_HYAAI</name>
<keyword evidence="2" id="KW-1185">Reference proteome</keyword>
<gene>
    <name evidence="1" type="ORF">HPB50_011998</name>
</gene>
<protein>
    <submittedName>
        <fullName evidence="1">Uncharacterized protein</fullName>
    </submittedName>
</protein>